<organism evidence="2 3">
    <name type="scientific">Pseudoalteromonas denitrificans DSM 6059</name>
    <dbReference type="NCBI Taxonomy" id="1123010"/>
    <lineage>
        <taxon>Bacteria</taxon>
        <taxon>Pseudomonadati</taxon>
        <taxon>Pseudomonadota</taxon>
        <taxon>Gammaproteobacteria</taxon>
        <taxon>Alteromonadales</taxon>
        <taxon>Pseudoalteromonadaceae</taxon>
        <taxon>Pseudoalteromonas</taxon>
    </lineage>
</organism>
<dbReference type="PANTHER" id="PTHR21525:SF9">
    <property type="entry name" value="CHANNEL_COLICIN DOMAIN-CONTAINING PROTEIN"/>
    <property type="match status" value="1"/>
</dbReference>
<name>A0A1I1Q5M7_9GAMM</name>
<protein>
    <submittedName>
        <fullName evidence="2">Uncharacterized protein</fullName>
    </submittedName>
</protein>
<evidence type="ECO:0000313" key="3">
    <source>
        <dbReference type="Proteomes" id="UP000198862"/>
    </source>
</evidence>
<dbReference type="AlphaFoldDB" id="A0A1I1Q5M7"/>
<evidence type="ECO:0000313" key="2">
    <source>
        <dbReference type="EMBL" id="SFD17272.1"/>
    </source>
</evidence>
<dbReference type="STRING" id="1123010.SAMN02745724_03748"/>
<feature type="region of interest" description="Disordered" evidence="1">
    <location>
        <begin position="433"/>
        <end position="452"/>
    </location>
</feature>
<accession>A0A1I1Q5M7</accession>
<feature type="compositionally biased region" description="Polar residues" evidence="1">
    <location>
        <begin position="256"/>
        <end position="270"/>
    </location>
</feature>
<feature type="compositionally biased region" description="Polar residues" evidence="1">
    <location>
        <begin position="435"/>
        <end position="444"/>
    </location>
</feature>
<feature type="region of interest" description="Disordered" evidence="1">
    <location>
        <begin position="235"/>
        <end position="270"/>
    </location>
</feature>
<dbReference type="PANTHER" id="PTHR21525">
    <property type="entry name" value="MOTILE SPERM PROTEIN"/>
    <property type="match status" value="1"/>
</dbReference>
<feature type="compositionally biased region" description="Polar residues" evidence="1">
    <location>
        <begin position="237"/>
        <end position="249"/>
    </location>
</feature>
<proteinExistence type="predicted"/>
<dbReference type="EMBL" id="FOLO01000038">
    <property type="protein sequence ID" value="SFD17272.1"/>
    <property type="molecule type" value="Genomic_DNA"/>
</dbReference>
<feature type="compositionally biased region" description="Polar residues" evidence="1">
    <location>
        <begin position="95"/>
        <end position="104"/>
    </location>
</feature>
<feature type="region of interest" description="Disordered" evidence="1">
    <location>
        <begin position="30"/>
        <end position="120"/>
    </location>
</feature>
<reference evidence="2 3" key="1">
    <citation type="submission" date="2016-10" db="EMBL/GenBank/DDBJ databases">
        <authorList>
            <person name="de Groot N.N."/>
        </authorList>
    </citation>
    <scope>NUCLEOTIDE SEQUENCE [LARGE SCALE GENOMIC DNA]</scope>
    <source>
        <strain evidence="2 3">DSM 6059</strain>
    </source>
</reference>
<feature type="non-terminal residue" evidence="2">
    <location>
        <position position="1"/>
    </location>
</feature>
<evidence type="ECO:0000256" key="1">
    <source>
        <dbReference type="SAM" id="MobiDB-lite"/>
    </source>
</evidence>
<gene>
    <name evidence="2" type="ORF">SAMN02745724_03748</name>
</gene>
<keyword evidence="3" id="KW-1185">Reference proteome</keyword>
<sequence>LRGFGFDGAADVFESMDGLFDNIFSDNEDEIEDEKKKKQKNKSKQKGKNKGRKNKGRKNKFKKKGGKNKPKNSKWNKNNHQLDDSDHDNEKSTKLNKNQKSPAKQNKLGKSFGKSKGGMLKSLMKSPASKVLGRVAAPISAIMGAISIGSTLNDDSLSAAEKSKGVGAAAGGAGGALAGAAAGAALGSIIPGVGTVIGGLVGGALGAFGGESLGEGIGGFVGGFFSDDEEKQDKLRNNTNTTKSSSLLDNNEHKTVNNISPQNQPKSAASNSIDMLDVLKKNMGEITLATGTLKDNKDFSPAQRNKAVKVNKFTGALDIGLNVHSIIKSLFNENLSGRQKSKEVGKTLGSMSVGYLGSQAVAKIPYVGPALSPLGGYLGGKHGGEGGEYLGGEIYDFFSGNKISDPEMGVKPKINAENDSSKSKSIHLTELDATKLNSNSSPNKGTEKKSNFISPSVANVTVNAEINVNATADMDKTAIAEEIKQILEAKERDALRDLRLRYIDEVA</sequence>
<feature type="compositionally biased region" description="Basic and acidic residues" evidence="1">
    <location>
        <begin position="80"/>
        <end position="93"/>
    </location>
</feature>
<feature type="compositionally biased region" description="Low complexity" evidence="1">
    <location>
        <begin position="108"/>
        <end position="120"/>
    </location>
</feature>
<dbReference type="Proteomes" id="UP000198862">
    <property type="component" value="Unassembled WGS sequence"/>
</dbReference>
<feature type="compositionally biased region" description="Basic residues" evidence="1">
    <location>
        <begin position="37"/>
        <end position="74"/>
    </location>
</feature>